<comment type="subcellular location">
    <subcellularLocation>
        <location evidence="1">Endomembrane system</location>
    </subcellularLocation>
</comment>
<feature type="compositionally biased region" description="Polar residues" evidence="3">
    <location>
        <begin position="101"/>
        <end position="112"/>
    </location>
</feature>
<comment type="caution">
    <text evidence="5">The sequence shown here is derived from an EMBL/GenBank/DDBJ whole genome shotgun (WGS) entry which is preliminary data.</text>
</comment>
<dbReference type="AlphaFoldDB" id="A0ABD3Q960"/>
<evidence type="ECO:0000256" key="2">
    <source>
        <dbReference type="ARBA" id="ARBA00022448"/>
    </source>
</evidence>
<keyword evidence="6" id="KW-1185">Reference proteome</keyword>
<feature type="compositionally biased region" description="Polar residues" evidence="3">
    <location>
        <begin position="220"/>
        <end position="235"/>
    </location>
</feature>
<keyword evidence="4" id="KW-0472">Membrane</keyword>
<dbReference type="InterPro" id="IPR045033">
    <property type="entry name" value="PILS1/3/4/5/7"/>
</dbReference>
<dbReference type="EMBL" id="JABMIG020000061">
    <property type="protein sequence ID" value="KAL3796690.1"/>
    <property type="molecule type" value="Genomic_DNA"/>
</dbReference>
<feature type="region of interest" description="Disordered" evidence="3">
    <location>
        <begin position="100"/>
        <end position="121"/>
    </location>
</feature>
<evidence type="ECO:0000313" key="5">
    <source>
        <dbReference type="EMBL" id="KAL3796690.1"/>
    </source>
</evidence>
<evidence type="ECO:0000313" key="6">
    <source>
        <dbReference type="Proteomes" id="UP001516023"/>
    </source>
</evidence>
<accession>A0ABD3Q960</accession>
<dbReference type="Proteomes" id="UP001516023">
    <property type="component" value="Unassembled WGS sequence"/>
</dbReference>
<feature type="transmembrane region" description="Helical" evidence="4">
    <location>
        <begin position="298"/>
        <end position="319"/>
    </location>
</feature>
<protein>
    <submittedName>
        <fullName evidence="5">Uncharacterized protein</fullName>
    </submittedName>
</protein>
<feature type="transmembrane region" description="Helical" evidence="4">
    <location>
        <begin position="331"/>
        <end position="352"/>
    </location>
</feature>
<feature type="region of interest" description="Disordered" evidence="3">
    <location>
        <begin position="205"/>
        <end position="239"/>
    </location>
</feature>
<organism evidence="5 6">
    <name type="scientific">Cyclotella cryptica</name>
    <dbReference type="NCBI Taxonomy" id="29204"/>
    <lineage>
        <taxon>Eukaryota</taxon>
        <taxon>Sar</taxon>
        <taxon>Stramenopiles</taxon>
        <taxon>Ochrophyta</taxon>
        <taxon>Bacillariophyta</taxon>
        <taxon>Coscinodiscophyceae</taxon>
        <taxon>Thalassiosirophycidae</taxon>
        <taxon>Stephanodiscales</taxon>
        <taxon>Stephanodiscaceae</taxon>
        <taxon>Cyclotella</taxon>
    </lineage>
</organism>
<evidence type="ECO:0000256" key="3">
    <source>
        <dbReference type="SAM" id="MobiDB-lite"/>
    </source>
</evidence>
<keyword evidence="4" id="KW-0812">Transmembrane</keyword>
<keyword evidence="4" id="KW-1133">Transmembrane helix</keyword>
<dbReference type="GO" id="GO:0012505">
    <property type="term" value="C:endomembrane system"/>
    <property type="evidence" value="ECO:0007669"/>
    <property type="project" value="UniProtKB-SubCell"/>
</dbReference>
<feature type="transmembrane region" description="Helical" evidence="4">
    <location>
        <begin position="372"/>
        <end position="391"/>
    </location>
</feature>
<gene>
    <name evidence="5" type="ORF">HJC23_009990</name>
</gene>
<evidence type="ECO:0000256" key="1">
    <source>
        <dbReference type="ARBA" id="ARBA00004308"/>
    </source>
</evidence>
<reference evidence="5 6" key="1">
    <citation type="journal article" date="2020" name="G3 (Bethesda)">
        <title>Improved Reference Genome for Cyclotella cryptica CCMP332, a Model for Cell Wall Morphogenesis, Salinity Adaptation, and Lipid Production in Diatoms (Bacillariophyta).</title>
        <authorList>
            <person name="Roberts W.R."/>
            <person name="Downey K.M."/>
            <person name="Ruck E.C."/>
            <person name="Traller J.C."/>
            <person name="Alverson A.J."/>
        </authorList>
    </citation>
    <scope>NUCLEOTIDE SEQUENCE [LARGE SCALE GENOMIC DNA]</scope>
    <source>
        <strain evidence="5 6">CCMP332</strain>
    </source>
</reference>
<name>A0ABD3Q960_9STRA</name>
<proteinExistence type="predicted"/>
<dbReference type="PANTHER" id="PTHR31651">
    <property type="match status" value="1"/>
</dbReference>
<feature type="transmembrane region" description="Helical" evidence="4">
    <location>
        <begin position="25"/>
        <end position="45"/>
    </location>
</feature>
<sequence>MLDGEGTPTEVDKYKSCVDQSNAMIFVYFFGWNFLFWIVGYSTLVKIGSIRQISRVHSHGTIPDVALDDSCDVREQQIFADTSDADRHNRELQIAIGDSEVGNNDTTCTGESPETESHDEPENMSCIRLFVNALIKTVSSPGFVAMILGFVTACIPPLRDALFEQGGALRFFGSAMESLGSASSSVGTLVVAASLVHQASEDEIMEDRNSNAEDSAMEKSCSNINPNNDGTAGNTTRKRTSNVECSTLNEEQLDHIIDPQGFIHRRASLSQIGSMVRRRSSLALASIRLRKPTVRMHCWFIASRLIVTPALICAVIVAMDCGGVLAGIPNLAKMVVIINAGLPGAQLVVITLKSKGFTDSASIIAKVYLPSYLLSAITIAAWTSVGLLVSIPKDSGTSICR</sequence>
<dbReference type="PANTHER" id="PTHR31651:SF33">
    <property type="entry name" value="PROTEIN PIN-LIKES 1"/>
    <property type="match status" value="1"/>
</dbReference>
<keyword evidence="2" id="KW-0813">Transport</keyword>
<evidence type="ECO:0000256" key="4">
    <source>
        <dbReference type="SAM" id="Phobius"/>
    </source>
</evidence>